<feature type="binding site" evidence="8">
    <location>
        <position position="206"/>
    </location>
    <ligand>
        <name>Mg(2+)</name>
        <dbReference type="ChEBI" id="CHEBI:18420"/>
    </ligand>
</feature>
<evidence type="ECO:0000256" key="8">
    <source>
        <dbReference type="PIRSR" id="PIRSR000915-3"/>
    </source>
</evidence>
<dbReference type="SFLD" id="SFLDS00003">
    <property type="entry name" value="Haloacid_Dehalogenase"/>
    <property type="match status" value="1"/>
</dbReference>
<dbReference type="PANTHER" id="PTHR19288">
    <property type="entry name" value="4-NITROPHENYLPHOSPHATASE-RELATED"/>
    <property type="match status" value="1"/>
</dbReference>
<dbReference type="SUPFAM" id="SSF56784">
    <property type="entry name" value="HAD-like"/>
    <property type="match status" value="1"/>
</dbReference>
<feature type="active site" description="Proton donor" evidence="6">
    <location>
        <position position="12"/>
    </location>
</feature>
<evidence type="ECO:0000313" key="9">
    <source>
        <dbReference type="EMBL" id="GGF32590.1"/>
    </source>
</evidence>
<name>A0A917BAW0_HALAA</name>
<feature type="binding site" evidence="7">
    <location>
        <position position="181"/>
    </location>
    <ligand>
        <name>substrate</name>
    </ligand>
</feature>
<keyword evidence="2 5" id="KW-0479">Metal-binding</keyword>
<feature type="active site" description="Nucleophile" evidence="6">
    <location>
        <position position="10"/>
    </location>
</feature>
<keyword evidence="10" id="KW-1185">Reference proteome</keyword>
<dbReference type="EMBL" id="BMEL01000004">
    <property type="protein sequence ID" value="GGF32590.1"/>
    <property type="molecule type" value="Genomic_DNA"/>
</dbReference>
<evidence type="ECO:0000256" key="7">
    <source>
        <dbReference type="PIRSR" id="PIRSR000915-2"/>
    </source>
</evidence>
<dbReference type="InterPro" id="IPR036412">
    <property type="entry name" value="HAD-like_sf"/>
</dbReference>
<evidence type="ECO:0000256" key="6">
    <source>
        <dbReference type="PIRSR" id="PIRSR000915-1"/>
    </source>
</evidence>
<keyword evidence="3" id="KW-0378">Hydrolase</keyword>
<evidence type="ECO:0000256" key="2">
    <source>
        <dbReference type="ARBA" id="ARBA00022723"/>
    </source>
</evidence>
<evidence type="ECO:0000256" key="1">
    <source>
        <dbReference type="ARBA" id="ARBA00006696"/>
    </source>
</evidence>
<dbReference type="InterPro" id="IPR006354">
    <property type="entry name" value="HAD-SF_hydro_IIA_hyp1"/>
</dbReference>
<evidence type="ECO:0000256" key="4">
    <source>
        <dbReference type="ARBA" id="ARBA00022842"/>
    </source>
</evidence>
<feature type="binding site" evidence="8">
    <location>
        <position position="12"/>
    </location>
    <ligand>
        <name>Mg(2+)</name>
        <dbReference type="ChEBI" id="CHEBI:18420"/>
    </ligand>
</feature>
<proteinExistence type="inferred from homology"/>
<comment type="function">
    <text evidence="5">Catalyzes the dephosphorylation of 2-6 carbon acid sugars in vitro.</text>
</comment>
<evidence type="ECO:0000256" key="5">
    <source>
        <dbReference type="PIRNR" id="PIRNR000915"/>
    </source>
</evidence>
<reference evidence="9" key="2">
    <citation type="submission" date="2020-09" db="EMBL/GenBank/DDBJ databases">
        <authorList>
            <person name="Sun Q."/>
            <person name="Zhou Y."/>
        </authorList>
    </citation>
    <scope>NUCLEOTIDE SEQUENCE</scope>
    <source>
        <strain evidence="9">CGMCC 1.12153</strain>
    </source>
</reference>
<dbReference type="Proteomes" id="UP000660110">
    <property type="component" value="Unassembled WGS sequence"/>
</dbReference>
<gene>
    <name evidence="9" type="ORF">GCM10010954_34740</name>
</gene>
<dbReference type="GO" id="GO:0005737">
    <property type="term" value="C:cytoplasm"/>
    <property type="evidence" value="ECO:0007669"/>
    <property type="project" value="TreeGrafter"/>
</dbReference>
<evidence type="ECO:0000313" key="10">
    <source>
        <dbReference type="Proteomes" id="UP000660110"/>
    </source>
</evidence>
<dbReference type="EC" id="3.1.3.-" evidence="5"/>
<dbReference type="InterPro" id="IPR006357">
    <property type="entry name" value="HAD-SF_hydro_IIA"/>
</dbReference>
<dbReference type="NCBIfam" id="TIGR01457">
    <property type="entry name" value="HAD-SF-IIA-hyp2"/>
    <property type="match status" value="1"/>
</dbReference>
<comment type="caution">
    <text evidence="9">The sequence shown here is derived from an EMBL/GenBank/DDBJ whole genome shotgun (WGS) entry which is preliminary data.</text>
</comment>
<accession>A0A917BAW0</accession>
<evidence type="ECO:0000256" key="3">
    <source>
        <dbReference type="ARBA" id="ARBA00022801"/>
    </source>
</evidence>
<dbReference type="Pfam" id="PF13242">
    <property type="entry name" value="Hydrolase_like"/>
    <property type="match status" value="1"/>
</dbReference>
<keyword evidence="4 5" id="KW-0460">Magnesium</keyword>
<comment type="cofactor">
    <cofactor evidence="8">
        <name>Mg(2+)</name>
        <dbReference type="ChEBI" id="CHEBI:18420"/>
    </cofactor>
    <text evidence="8">Divalent metal ions. Mg(2+) is the most effective.</text>
</comment>
<organism evidence="9 10">
    <name type="scientific">Halobacillus andaensis</name>
    <dbReference type="NCBI Taxonomy" id="1176239"/>
    <lineage>
        <taxon>Bacteria</taxon>
        <taxon>Bacillati</taxon>
        <taxon>Bacillota</taxon>
        <taxon>Bacilli</taxon>
        <taxon>Bacillales</taxon>
        <taxon>Bacillaceae</taxon>
        <taxon>Halobacillus</taxon>
    </lineage>
</organism>
<feature type="binding site" evidence="8">
    <location>
        <position position="10"/>
    </location>
    <ligand>
        <name>Mg(2+)</name>
        <dbReference type="ChEBI" id="CHEBI:18420"/>
    </ligand>
</feature>
<dbReference type="CDD" id="cd07530">
    <property type="entry name" value="HAD_Pase_UmpH-like"/>
    <property type="match status" value="1"/>
</dbReference>
<dbReference type="GO" id="GO:0046872">
    <property type="term" value="F:metal ion binding"/>
    <property type="evidence" value="ECO:0007669"/>
    <property type="project" value="UniProtKB-KW"/>
</dbReference>
<protein>
    <recommendedName>
        <fullName evidence="5">Acid sugar phosphatase</fullName>
        <ecNumber evidence="5">3.1.3.-</ecNumber>
    </recommendedName>
</protein>
<dbReference type="NCBIfam" id="TIGR01460">
    <property type="entry name" value="HAD-SF-IIA"/>
    <property type="match status" value="1"/>
</dbReference>
<dbReference type="Gene3D" id="3.40.50.1000">
    <property type="entry name" value="HAD superfamily/HAD-like"/>
    <property type="match status" value="2"/>
</dbReference>
<dbReference type="SFLD" id="SFLDG01139">
    <property type="entry name" value="C2.A:_Pyridoxal_Phosphate_Phos"/>
    <property type="match status" value="1"/>
</dbReference>
<dbReference type="InterPro" id="IPR023214">
    <property type="entry name" value="HAD_sf"/>
</dbReference>
<dbReference type="FunFam" id="3.40.50.1000:FF:000053">
    <property type="entry name" value="TIGR01457 family HAD hydrolase"/>
    <property type="match status" value="1"/>
</dbReference>
<reference evidence="9" key="1">
    <citation type="journal article" date="2014" name="Int. J. Syst. Evol. Microbiol.">
        <title>Complete genome sequence of Corynebacterium casei LMG S-19264T (=DSM 44701T), isolated from a smear-ripened cheese.</title>
        <authorList>
            <consortium name="US DOE Joint Genome Institute (JGI-PGF)"/>
            <person name="Walter F."/>
            <person name="Albersmeier A."/>
            <person name="Kalinowski J."/>
            <person name="Ruckert C."/>
        </authorList>
    </citation>
    <scope>NUCLEOTIDE SEQUENCE</scope>
    <source>
        <strain evidence="9">CGMCC 1.12153</strain>
    </source>
</reference>
<dbReference type="PANTHER" id="PTHR19288:SF46">
    <property type="entry name" value="HALOACID DEHALOGENASE-LIKE HYDROLASE DOMAIN-CONTAINING PROTEIN 2"/>
    <property type="match status" value="1"/>
</dbReference>
<comment type="similarity">
    <text evidence="1 5">Belongs to the HAD-like hydrolase superfamily. NagD family.</text>
</comment>
<sequence length="257" mass="28186">MMNYKAYLIDLDGTMYRGTEPIPGAADFVKRLNEWSIPFMFITNNSSSKPEDVAAKLRNMGIKAKDEQIFTSSMATASYIHTINPDSKVYVIGEKGLYDALAKHHIEVVKESADYVVIGIDRSINYEKLAEACLLVRNGAKLISTNKDIAIPTERGLLPGNGALTSVVSVSTGVDPLFIGKPEAIIMEQAIEKLGLPKEEILMVGDNYQTDILAGIRSRVDTLMVETGVSSMESIKHLSEQPTYCVGNLSEWNPKAP</sequence>
<dbReference type="AlphaFoldDB" id="A0A917BAW0"/>
<dbReference type="GO" id="GO:0016791">
    <property type="term" value="F:phosphatase activity"/>
    <property type="evidence" value="ECO:0007669"/>
    <property type="project" value="TreeGrafter"/>
</dbReference>
<dbReference type="Pfam" id="PF13344">
    <property type="entry name" value="Hydrolase_6"/>
    <property type="match status" value="1"/>
</dbReference>
<dbReference type="PIRSF" id="PIRSF000915">
    <property type="entry name" value="PGP-type_phosphatase"/>
    <property type="match status" value="1"/>
</dbReference>